<reference evidence="3" key="1">
    <citation type="submission" date="2023-07" db="EMBL/GenBank/DDBJ databases">
        <title>30 novel species of actinomycetes from the DSMZ collection.</title>
        <authorList>
            <person name="Nouioui I."/>
        </authorList>
    </citation>
    <scope>NUCLEOTIDE SEQUENCE [LARGE SCALE GENOMIC DNA]</scope>
    <source>
        <strain evidence="3">DSM 44915</strain>
    </source>
</reference>
<accession>A0ABU2JWY8</accession>
<dbReference type="Gene3D" id="1.10.260.40">
    <property type="entry name" value="lambda repressor-like DNA-binding domains"/>
    <property type="match status" value="1"/>
</dbReference>
<dbReference type="RefSeq" id="WP_311669560.1">
    <property type="nucleotide sequence ID" value="NZ_JAVREO010000017.1"/>
</dbReference>
<organism evidence="2 3">
    <name type="scientific">Streptomyces chisholmiae</name>
    <dbReference type="NCBI Taxonomy" id="3075540"/>
    <lineage>
        <taxon>Bacteria</taxon>
        <taxon>Bacillati</taxon>
        <taxon>Actinomycetota</taxon>
        <taxon>Actinomycetes</taxon>
        <taxon>Kitasatosporales</taxon>
        <taxon>Streptomycetaceae</taxon>
        <taxon>Streptomyces</taxon>
    </lineage>
</organism>
<dbReference type="PROSITE" id="PS50943">
    <property type="entry name" value="HTH_CROC1"/>
    <property type="match status" value="1"/>
</dbReference>
<dbReference type="Proteomes" id="UP001183410">
    <property type="component" value="Unassembled WGS sequence"/>
</dbReference>
<dbReference type="Pfam" id="PF13560">
    <property type="entry name" value="HTH_31"/>
    <property type="match status" value="1"/>
</dbReference>
<feature type="domain" description="HTH cro/C1-type" evidence="1">
    <location>
        <begin position="12"/>
        <end position="67"/>
    </location>
</feature>
<evidence type="ECO:0000259" key="1">
    <source>
        <dbReference type="PROSITE" id="PS50943"/>
    </source>
</evidence>
<proteinExistence type="predicted"/>
<dbReference type="EMBL" id="JAVREO010000017">
    <property type="protein sequence ID" value="MDT0269477.1"/>
    <property type="molecule type" value="Genomic_DNA"/>
</dbReference>
<comment type="caution">
    <text evidence="2">The sequence shown here is derived from an EMBL/GenBank/DDBJ whole genome shotgun (WGS) entry which is preliminary data.</text>
</comment>
<evidence type="ECO:0000313" key="2">
    <source>
        <dbReference type="EMBL" id="MDT0269477.1"/>
    </source>
</evidence>
<dbReference type="InterPro" id="IPR001387">
    <property type="entry name" value="Cro/C1-type_HTH"/>
</dbReference>
<name>A0ABU2JWY8_9ACTN</name>
<dbReference type="CDD" id="cd00093">
    <property type="entry name" value="HTH_XRE"/>
    <property type="match status" value="1"/>
</dbReference>
<dbReference type="SMART" id="SM00530">
    <property type="entry name" value="HTH_XRE"/>
    <property type="match status" value="1"/>
</dbReference>
<gene>
    <name evidence="2" type="ORF">RM844_24660</name>
</gene>
<dbReference type="InterPro" id="IPR010982">
    <property type="entry name" value="Lambda_DNA-bd_dom_sf"/>
</dbReference>
<sequence length="408" mass="44791">MAEENESIGQRMRRARLRLGLTQADVAARLRRTQSWVSKVESGDIELDRASVINALAGVLHIHPNELIERPFNGSTAENQWRVSAAMTLRELRRYDLTPSFEGTPRSSAALWAAMRRLHRLRDDADNTGILSLLPDLLCEARALAETSTGGEREAAFAVYAVACKFAHTSAHALGHPELITLAAERATWAAERSGDPLLPAVVDWMRAWDMWATADWEDALALGDKALRGAAEAYERGDPPALRVWGSLQLRAAVSAARAGNAGEAGHRLSLAGEAAKRVAVAAQLPDDRHSLTFSAGNVGIHGVNIALELSRQDEALRLHQRLDPSVVAALPASRRGHYRMDLARAYLWSGQRELAVAELSAAERTAPQLVRNHPIARATLRRIICGERSGVREQLRRMSARFHLRA</sequence>
<protein>
    <submittedName>
        <fullName evidence="2">Helix-turn-helix transcriptional regulator</fullName>
    </submittedName>
</protein>
<evidence type="ECO:0000313" key="3">
    <source>
        <dbReference type="Proteomes" id="UP001183410"/>
    </source>
</evidence>
<dbReference type="SUPFAM" id="SSF47413">
    <property type="entry name" value="lambda repressor-like DNA-binding domains"/>
    <property type="match status" value="1"/>
</dbReference>
<keyword evidence="3" id="KW-1185">Reference proteome</keyword>